<dbReference type="Pfam" id="PF00089">
    <property type="entry name" value="Trypsin"/>
    <property type="match status" value="1"/>
</dbReference>
<comment type="similarity">
    <text evidence="2">Belongs to the peptidase S1 family. CLIP subfamily.</text>
</comment>
<dbReference type="SMART" id="SM00020">
    <property type="entry name" value="Tryp_SPc"/>
    <property type="match status" value="1"/>
</dbReference>
<dbReference type="InterPro" id="IPR009003">
    <property type="entry name" value="Peptidase_S1_PA"/>
</dbReference>
<feature type="chain" id="PRO_5040262472" description="Peptidase S1 domain-containing protein" evidence="3">
    <location>
        <begin position="24"/>
        <end position="302"/>
    </location>
</feature>
<name>A0A9P9YSV8_9MUSC</name>
<gene>
    <name evidence="5" type="ORF">M5D96_003790</name>
</gene>
<feature type="domain" description="Peptidase S1" evidence="4">
    <location>
        <begin position="25"/>
        <end position="279"/>
    </location>
</feature>
<dbReference type="Proteomes" id="UP001059596">
    <property type="component" value="Unassembled WGS sequence"/>
</dbReference>
<dbReference type="EMBL" id="JAMKOV010000002">
    <property type="protein sequence ID" value="KAI8042477.1"/>
    <property type="molecule type" value="Genomic_DNA"/>
</dbReference>
<dbReference type="GO" id="GO:0006508">
    <property type="term" value="P:proteolysis"/>
    <property type="evidence" value="ECO:0007669"/>
    <property type="project" value="InterPro"/>
</dbReference>
<reference evidence="5" key="1">
    <citation type="journal article" date="2023" name="Genome Biol. Evol.">
        <title>Long-read-based Genome Assembly of Drosophila gunungcola Reveals Fewer Chemosensory Genes in Flower-breeding Species.</title>
        <authorList>
            <person name="Negi A."/>
            <person name="Liao B.Y."/>
            <person name="Yeh S.D."/>
        </authorList>
    </citation>
    <scope>NUCLEOTIDE SEQUENCE</scope>
    <source>
        <strain evidence="5">Sukarami</strain>
    </source>
</reference>
<dbReference type="FunFam" id="2.40.10.10:FF:000068">
    <property type="entry name" value="transmembrane protease serine 2"/>
    <property type="match status" value="1"/>
</dbReference>
<dbReference type="GO" id="GO:0004252">
    <property type="term" value="F:serine-type endopeptidase activity"/>
    <property type="evidence" value="ECO:0007669"/>
    <property type="project" value="InterPro"/>
</dbReference>
<dbReference type="AlphaFoldDB" id="A0A9P9YSV8"/>
<evidence type="ECO:0000313" key="6">
    <source>
        <dbReference type="Proteomes" id="UP001059596"/>
    </source>
</evidence>
<comment type="caution">
    <text evidence="5">The sequence shown here is derived from an EMBL/GenBank/DDBJ whole genome shotgun (WGS) entry which is preliminary data.</text>
</comment>
<protein>
    <recommendedName>
        <fullName evidence="4">Peptidase S1 domain-containing protein</fullName>
    </recommendedName>
</protein>
<evidence type="ECO:0000313" key="5">
    <source>
        <dbReference type="EMBL" id="KAI8042477.1"/>
    </source>
</evidence>
<dbReference type="SUPFAM" id="SSF50494">
    <property type="entry name" value="Trypsin-like serine proteases"/>
    <property type="match status" value="1"/>
</dbReference>
<dbReference type="PANTHER" id="PTHR24256">
    <property type="entry name" value="TRYPTASE-RELATED"/>
    <property type="match status" value="1"/>
</dbReference>
<keyword evidence="1" id="KW-1015">Disulfide bond</keyword>
<sequence>MRRLQEILSILCLLLATYQSYRSDVVSNEAVSPDCGWVNSRGVTFAIDDLVDLAQEAEFPWMVALLEVNGKYVAGGALISSDLVITARHVTHNYNANQLIVRAGEWDFETKTEQLSHVDARIRLIVRHPDYIEETGANNVALLFLETPLRLTRHINPICLPAEDWHFDNSRCIFSGWGHQSFSEYRYMNILKKMEFQVVPGEMCQDQIWPNYSNRFQLDNSLMCAVGRRTLGGGMVGSPLACRLQNDPQRYELAGIFNFAFNSKIPVVYTNVAKLRSWILLEALTNIFSDREQTQINARNNV</sequence>
<accession>A0A9P9YSV8</accession>
<dbReference type="Gene3D" id="2.40.10.10">
    <property type="entry name" value="Trypsin-like serine proteases"/>
    <property type="match status" value="1"/>
</dbReference>
<dbReference type="PROSITE" id="PS50240">
    <property type="entry name" value="TRYPSIN_DOM"/>
    <property type="match status" value="1"/>
</dbReference>
<evidence type="ECO:0000256" key="1">
    <source>
        <dbReference type="ARBA" id="ARBA00023157"/>
    </source>
</evidence>
<keyword evidence="3" id="KW-0732">Signal</keyword>
<evidence type="ECO:0000256" key="3">
    <source>
        <dbReference type="SAM" id="SignalP"/>
    </source>
</evidence>
<dbReference type="CDD" id="cd00190">
    <property type="entry name" value="Tryp_SPc"/>
    <property type="match status" value="1"/>
</dbReference>
<evidence type="ECO:0000259" key="4">
    <source>
        <dbReference type="PROSITE" id="PS50240"/>
    </source>
</evidence>
<keyword evidence="6" id="KW-1185">Reference proteome</keyword>
<dbReference type="InterPro" id="IPR001254">
    <property type="entry name" value="Trypsin_dom"/>
</dbReference>
<dbReference type="InterPro" id="IPR043504">
    <property type="entry name" value="Peptidase_S1_PA_chymotrypsin"/>
</dbReference>
<proteinExistence type="inferred from homology"/>
<feature type="signal peptide" evidence="3">
    <location>
        <begin position="1"/>
        <end position="23"/>
    </location>
</feature>
<organism evidence="5 6">
    <name type="scientific">Drosophila gunungcola</name>
    <name type="common">fruit fly</name>
    <dbReference type="NCBI Taxonomy" id="103775"/>
    <lineage>
        <taxon>Eukaryota</taxon>
        <taxon>Metazoa</taxon>
        <taxon>Ecdysozoa</taxon>
        <taxon>Arthropoda</taxon>
        <taxon>Hexapoda</taxon>
        <taxon>Insecta</taxon>
        <taxon>Pterygota</taxon>
        <taxon>Neoptera</taxon>
        <taxon>Endopterygota</taxon>
        <taxon>Diptera</taxon>
        <taxon>Brachycera</taxon>
        <taxon>Muscomorpha</taxon>
        <taxon>Ephydroidea</taxon>
        <taxon>Drosophilidae</taxon>
        <taxon>Drosophila</taxon>
        <taxon>Sophophora</taxon>
    </lineage>
</organism>
<dbReference type="InterPro" id="IPR051487">
    <property type="entry name" value="Ser/Thr_Proteases_Immune/Dev"/>
</dbReference>
<evidence type="ECO:0000256" key="2">
    <source>
        <dbReference type="ARBA" id="ARBA00024195"/>
    </source>
</evidence>